<dbReference type="Proteomes" id="UP000218811">
    <property type="component" value="Unassembled WGS sequence"/>
</dbReference>
<keyword evidence="2" id="KW-0812">Transmembrane</keyword>
<dbReference type="Gene3D" id="2.80.10.50">
    <property type="match status" value="1"/>
</dbReference>
<evidence type="ECO:0000256" key="1">
    <source>
        <dbReference type="SAM" id="MobiDB-lite"/>
    </source>
</evidence>
<feature type="compositionally biased region" description="Basic and acidic residues" evidence="1">
    <location>
        <begin position="390"/>
        <end position="403"/>
    </location>
</feature>
<evidence type="ECO:0000256" key="2">
    <source>
        <dbReference type="SAM" id="Phobius"/>
    </source>
</evidence>
<protein>
    <recommendedName>
        <fullName evidence="5">Transmembrane protein</fullName>
    </recommendedName>
</protein>
<keyword evidence="4" id="KW-1185">Reference proteome</keyword>
<feature type="transmembrane region" description="Helical" evidence="2">
    <location>
        <begin position="238"/>
        <end position="259"/>
    </location>
</feature>
<feature type="region of interest" description="Disordered" evidence="1">
    <location>
        <begin position="360"/>
        <end position="403"/>
    </location>
</feature>
<feature type="transmembrane region" description="Helical" evidence="2">
    <location>
        <begin position="187"/>
        <end position="217"/>
    </location>
</feature>
<feature type="compositionally biased region" description="Acidic residues" evidence="1">
    <location>
        <begin position="360"/>
        <end position="376"/>
    </location>
</feature>
<organism evidence="3 4">
    <name type="scientific">Wolfiporia cocos (strain MD-104)</name>
    <name type="common">Brown rot fungus</name>
    <dbReference type="NCBI Taxonomy" id="742152"/>
    <lineage>
        <taxon>Eukaryota</taxon>
        <taxon>Fungi</taxon>
        <taxon>Dikarya</taxon>
        <taxon>Basidiomycota</taxon>
        <taxon>Agaricomycotina</taxon>
        <taxon>Agaricomycetes</taxon>
        <taxon>Polyporales</taxon>
        <taxon>Phaeolaceae</taxon>
        <taxon>Wolfiporia</taxon>
    </lineage>
</organism>
<gene>
    <name evidence="3" type="ORF">WOLCODRAFT_166974</name>
</gene>
<feature type="transmembrane region" description="Helical" evidence="2">
    <location>
        <begin position="279"/>
        <end position="297"/>
    </location>
</feature>
<evidence type="ECO:0000313" key="4">
    <source>
        <dbReference type="Proteomes" id="UP000218811"/>
    </source>
</evidence>
<feature type="transmembrane region" description="Helical" evidence="2">
    <location>
        <begin position="127"/>
        <end position="149"/>
    </location>
</feature>
<evidence type="ECO:0008006" key="5">
    <source>
        <dbReference type="Google" id="ProtNLM"/>
    </source>
</evidence>
<reference evidence="3 4" key="1">
    <citation type="journal article" date="2012" name="Science">
        <title>The Paleozoic origin of enzymatic lignin decomposition reconstructed from 31 fungal genomes.</title>
        <authorList>
            <person name="Floudas D."/>
            <person name="Binder M."/>
            <person name="Riley R."/>
            <person name="Barry K."/>
            <person name="Blanchette R.A."/>
            <person name="Henrissat B."/>
            <person name="Martinez A.T."/>
            <person name="Otillar R."/>
            <person name="Spatafora J.W."/>
            <person name="Yadav J.S."/>
            <person name="Aerts A."/>
            <person name="Benoit I."/>
            <person name="Boyd A."/>
            <person name="Carlson A."/>
            <person name="Copeland A."/>
            <person name="Coutinho P.M."/>
            <person name="de Vries R.P."/>
            <person name="Ferreira P."/>
            <person name="Findley K."/>
            <person name="Foster B."/>
            <person name="Gaskell J."/>
            <person name="Glotzer D."/>
            <person name="Gorecki P."/>
            <person name="Heitman J."/>
            <person name="Hesse C."/>
            <person name="Hori C."/>
            <person name="Igarashi K."/>
            <person name="Jurgens J.A."/>
            <person name="Kallen N."/>
            <person name="Kersten P."/>
            <person name="Kohler A."/>
            <person name="Kuees U."/>
            <person name="Kumar T.K.A."/>
            <person name="Kuo A."/>
            <person name="LaButti K."/>
            <person name="Larrondo L.F."/>
            <person name="Lindquist E."/>
            <person name="Ling A."/>
            <person name="Lombard V."/>
            <person name="Lucas S."/>
            <person name="Lundell T."/>
            <person name="Martin R."/>
            <person name="McLaughlin D.J."/>
            <person name="Morgenstern I."/>
            <person name="Morin E."/>
            <person name="Murat C."/>
            <person name="Nagy L.G."/>
            <person name="Nolan M."/>
            <person name="Ohm R.A."/>
            <person name="Patyshakuliyeva A."/>
            <person name="Rokas A."/>
            <person name="Ruiz-Duenas F.J."/>
            <person name="Sabat G."/>
            <person name="Salamov A."/>
            <person name="Samejima M."/>
            <person name="Schmutz J."/>
            <person name="Slot J.C."/>
            <person name="St John F."/>
            <person name="Stenlid J."/>
            <person name="Sun H."/>
            <person name="Sun S."/>
            <person name="Syed K."/>
            <person name="Tsang A."/>
            <person name="Wiebenga A."/>
            <person name="Young D."/>
            <person name="Pisabarro A."/>
            <person name="Eastwood D.C."/>
            <person name="Martin F."/>
            <person name="Cullen D."/>
            <person name="Grigoriev I.V."/>
            <person name="Hibbett D.S."/>
        </authorList>
    </citation>
    <scope>NUCLEOTIDE SEQUENCE [LARGE SCALE GENOMIC DNA]</scope>
    <source>
        <strain evidence="3 4">MD-104</strain>
    </source>
</reference>
<name>A0A2H3J2N3_WOLCO</name>
<dbReference type="EMBL" id="KB467876">
    <property type="protein sequence ID" value="PCH36510.1"/>
    <property type="molecule type" value="Genomic_DNA"/>
</dbReference>
<keyword evidence="2" id="KW-1133">Transmembrane helix</keyword>
<keyword evidence="2" id="KW-0472">Membrane</keyword>
<evidence type="ECO:0000313" key="3">
    <source>
        <dbReference type="EMBL" id="PCH36510.1"/>
    </source>
</evidence>
<dbReference type="AlphaFoldDB" id="A0A2H3J2N3"/>
<accession>A0A2H3J2N3</accession>
<proteinExistence type="predicted"/>
<sequence>MSLTTGVYHVHNLYNNFTLWLQEGIVGTPLVVASPNTDTGDSDIKWDIIRQENGSFVVQHNASSLYAYSFYNHFDTAVVAAGTEHLFTIRQVSDEEKYNIGAAGSDVHWNEQAFTSLRVYAIIGRKWNLALLALLAGLVPAAANLYFYATNSYAQMVYVADTIAVCSYTSGISAQVFQRSMYIDSRYYVTVALMIFAAAAIALRCCAIFSDAIAIAVTWSHTWSWRRSASESSQKPTLTAVMLRDGSGYFIVLVIISVLKLVTETEIIHNERWSQDGNYITIFLPSVTGILISRFMFNLRHQSDAQWKTNTDSVLPSDVDTQSNYPSDTHFVQSIQFAPKLVGNMSASLTFGASDTLLDDDDELEDVGCNESDTADTEEKGGDELPDGGESGHLEIVEVTRIP</sequence>